<comment type="similarity">
    <text evidence="1 3">Belongs to the type-B carboxylesterase/lipase family.</text>
</comment>
<dbReference type="EMBL" id="BJOV01000003">
    <property type="protein sequence ID" value="GEE01272.1"/>
    <property type="molecule type" value="Genomic_DNA"/>
</dbReference>
<evidence type="ECO:0000256" key="1">
    <source>
        <dbReference type="ARBA" id="ARBA00005964"/>
    </source>
</evidence>
<dbReference type="InterPro" id="IPR019826">
    <property type="entry name" value="Carboxylesterase_B_AS"/>
</dbReference>
<dbReference type="EC" id="3.1.1.-" evidence="3"/>
<protein>
    <recommendedName>
        <fullName evidence="3">Carboxylic ester hydrolase</fullName>
        <ecNumber evidence="3">3.1.1.-</ecNumber>
    </recommendedName>
</protein>
<dbReference type="InterPro" id="IPR050309">
    <property type="entry name" value="Type-B_Carboxylest/Lipase"/>
</dbReference>
<accession>A0A7I9V7T4</accession>
<organism evidence="5 6">
    <name type="scientific">Gordonia spumicola</name>
    <dbReference type="NCBI Taxonomy" id="589161"/>
    <lineage>
        <taxon>Bacteria</taxon>
        <taxon>Bacillati</taxon>
        <taxon>Actinomycetota</taxon>
        <taxon>Actinomycetes</taxon>
        <taxon>Mycobacteriales</taxon>
        <taxon>Gordoniaceae</taxon>
        <taxon>Gordonia</taxon>
    </lineage>
</organism>
<dbReference type="Proteomes" id="UP000444960">
    <property type="component" value="Unassembled WGS sequence"/>
</dbReference>
<proteinExistence type="inferred from homology"/>
<dbReference type="GO" id="GO:0016787">
    <property type="term" value="F:hydrolase activity"/>
    <property type="evidence" value="ECO:0007669"/>
    <property type="project" value="UniProtKB-KW"/>
</dbReference>
<keyword evidence="6" id="KW-1185">Reference proteome</keyword>
<evidence type="ECO:0000256" key="3">
    <source>
        <dbReference type="RuleBase" id="RU361235"/>
    </source>
</evidence>
<dbReference type="Gene3D" id="3.40.50.1820">
    <property type="entry name" value="alpha/beta hydrolase"/>
    <property type="match status" value="1"/>
</dbReference>
<name>A0A7I9V7T4_9ACTN</name>
<dbReference type="SUPFAM" id="SSF53474">
    <property type="entry name" value="alpha/beta-Hydrolases"/>
    <property type="match status" value="1"/>
</dbReference>
<dbReference type="PROSITE" id="PS00122">
    <property type="entry name" value="CARBOXYLESTERASE_B_1"/>
    <property type="match status" value="1"/>
</dbReference>
<sequence length="542" mass="58872">MLMPDRVRLRLQSPHGSRHNGFVIQDDLVVDTHYGPIRGVATETLDVWRGVAYARPPVGDLRWRHAVDPIAHTDVVPADTFGPVCPQPVMPVIELNEGARQEEDCLYLNVSTPRGASRSDDRLPVMVWIHGGAYLCGAGSQPLYDATSLIGAGLDAGTPVVVVTINYRMGAFGFVDFSSWSGDGQTFDANCGMSDVLAALRWVNLNIAGFGGDPGNVTVFGESAGGGIVTTLLTMPAAEGLIHRAIAQSSPATSVYGPDRAARYARAMLDLMPADKVTPEALRDIPVGALVAASQQMFLSVPREHPGTIAHTPIVDGDLIPDDPLRVYEAGRALPVPLMIGTNRHETSLFKWMSSPLMPVKAEHVDAMFALIGTEQPHLPLPEPEHLDESYQHVKAKVRSMAISRDIGFRMPALWIAEAHNARASVHLYRFDWATPLLRFIGFGAAHATEVPYVWGNPSTTKRDPMYRLGGRPTGDEVTRRVQGRWLAFATTGDPNIDDSARWNPYTADDHASLRIGADDSAAVGLDDAMLRAWGDEVLSFQ</sequence>
<reference evidence="6" key="1">
    <citation type="submission" date="2019-06" db="EMBL/GenBank/DDBJ databases">
        <title>Gordonia isolated from sludge of a wastewater treatment plant.</title>
        <authorList>
            <person name="Tamura T."/>
            <person name="Aoyama K."/>
            <person name="Kang Y."/>
            <person name="Saito S."/>
            <person name="Akiyama N."/>
            <person name="Yazawa K."/>
            <person name="Gonoi T."/>
            <person name="Mikami Y."/>
        </authorList>
    </citation>
    <scope>NUCLEOTIDE SEQUENCE [LARGE SCALE GENOMIC DNA]</scope>
    <source>
        <strain evidence="6">NBRC 107696</strain>
    </source>
</reference>
<evidence type="ECO:0000259" key="4">
    <source>
        <dbReference type="Pfam" id="PF00135"/>
    </source>
</evidence>
<dbReference type="Pfam" id="PF00135">
    <property type="entry name" value="COesterase"/>
    <property type="match status" value="1"/>
</dbReference>
<dbReference type="InterPro" id="IPR029058">
    <property type="entry name" value="AB_hydrolase_fold"/>
</dbReference>
<keyword evidence="2 3" id="KW-0378">Hydrolase</keyword>
<evidence type="ECO:0000313" key="5">
    <source>
        <dbReference type="EMBL" id="GEE01272.1"/>
    </source>
</evidence>
<feature type="domain" description="Carboxylesterase type B" evidence="4">
    <location>
        <begin position="27"/>
        <end position="523"/>
    </location>
</feature>
<dbReference type="AlphaFoldDB" id="A0A7I9V7T4"/>
<evidence type="ECO:0000256" key="2">
    <source>
        <dbReference type="ARBA" id="ARBA00022801"/>
    </source>
</evidence>
<gene>
    <name evidence="5" type="ORF">nbrc107696_17180</name>
</gene>
<comment type="caution">
    <text evidence="5">The sequence shown here is derived from an EMBL/GenBank/DDBJ whole genome shotgun (WGS) entry which is preliminary data.</text>
</comment>
<dbReference type="PANTHER" id="PTHR11559">
    <property type="entry name" value="CARBOXYLESTERASE"/>
    <property type="match status" value="1"/>
</dbReference>
<evidence type="ECO:0000313" key="6">
    <source>
        <dbReference type="Proteomes" id="UP000444960"/>
    </source>
</evidence>
<dbReference type="InterPro" id="IPR002018">
    <property type="entry name" value="CarbesteraseB"/>
</dbReference>